<dbReference type="PROSITE" id="PS50030">
    <property type="entry name" value="UBA"/>
    <property type="match status" value="1"/>
</dbReference>
<dbReference type="InterPro" id="IPR000504">
    <property type="entry name" value="RRM_dom"/>
</dbReference>
<dbReference type="InterPro" id="IPR052276">
    <property type="entry name" value="Diphthamide-biosynth_chaperone"/>
</dbReference>
<dbReference type="CDD" id="cd00590">
    <property type="entry name" value="RRM_SF"/>
    <property type="match status" value="1"/>
</dbReference>
<dbReference type="SMART" id="SM00165">
    <property type="entry name" value="UBA"/>
    <property type="match status" value="1"/>
</dbReference>
<dbReference type="Gene3D" id="1.10.287.110">
    <property type="entry name" value="DnaJ domain"/>
    <property type="match status" value="1"/>
</dbReference>
<keyword evidence="4" id="KW-1185">Reference proteome</keyword>
<name>A0ABM4CDB3_HYDVU</name>
<feature type="region of interest" description="Disordered" evidence="1">
    <location>
        <begin position="665"/>
        <end position="684"/>
    </location>
</feature>
<dbReference type="Gene3D" id="3.30.70.330">
    <property type="match status" value="1"/>
</dbReference>
<dbReference type="InterPro" id="IPR012677">
    <property type="entry name" value="Nucleotide-bd_a/b_plait_sf"/>
</dbReference>
<reference evidence="5" key="1">
    <citation type="submission" date="2025-08" db="UniProtKB">
        <authorList>
            <consortium name="RefSeq"/>
        </authorList>
    </citation>
    <scope>IDENTIFICATION</scope>
</reference>
<feature type="domain" description="UBA" evidence="2">
    <location>
        <begin position="694"/>
        <end position="739"/>
    </location>
</feature>
<proteinExistence type="predicted"/>
<feature type="compositionally biased region" description="Basic and acidic residues" evidence="1">
    <location>
        <begin position="742"/>
        <end position="753"/>
    </location>
</feature>
<dbReference type="InterPro" id="IPR035979">
    <property type="entry name" value="RBD_domain_sf"/>
</dbReference>
<dbReference type="Proteomes" id="UP001652625">
    <property type="component" value="Chromosome 08"/>
</dbReference>
<evidence type="ECO:0000313" key="5">
    <source>
        <dbReference type="RefSeq" id="XP_065659667.1"/>
    </source>
</evidence>
<feature type="compositionally biased region" description="Polar residues" evidence="1">
    <location>
        <begin position="771"/>
        <end position="786"/>
    </location>
</feature>
<dbReference type="InterPro" id="IPR009060">
    <property type="entry name" value="UBA-like_sf"/>
</dbReference>
<evidence type="ECO:0000256" key="1">
    <source>
        <dbReference type="SAM" id="MobiDB-lite"/>
    </source>
</evidence>
<feature type="compositionally biased region" description="Basic and acidic residues" evidence="1">
    <location>
        <begin position="260"/>
        <end position="338"/>
    </location>
</feature>
<dbReference type="Gene3D" id="1.10.8.10">
    <property type="entry name" value="DNA helicase RuvA subunit, C-terminal domain"/>
    <property type="match status" value="1"/>
</dbReference>
<organism evidence="4 5">
    <name type="scientific">Hydra vulgaris</name>
    <name type="common">Hydra</name>
    <name type="synonym">Hydra attenuata</name>
    <dbReference type="NCBI Taxonomy" id="6087"/>
    <lineage>
        <taxon>Eukaryota</taxon>
        <taxon>Metazoa</taxon>
        <taxon>Cnidaria</taxon>
        <taxon>Hydrozoa</taxon>
        <taxon>Hydroidolina</taxon>
        <taxon>Anthoathecata</taxon>
        <taxon>Aplanulata</taxon>
        <taxon>Hydridae</taxon>
        <taxon>Hydra</taxon>
    </lineage>
</organism>
<dbReference type="PROSITE" id="PS50076">
    <property type="entry name" value="DNAJ_2"/>
    <property type="match status" value="1"/>
</dbReference>
<dbReference type="Pfam" id="PF00226">
    <property type="entry name" value="DnaJ"/>
    <property type="match status" value="1"/>
</dbReference>
<dbReference type="GeneID" id="100199338"/>
<accession>A0ABM4CDB3</accession>
<dbReference type="Pfam" id="PF00076">
    <property type="entry name" value="RRM_1"/>
    <property type="match status" value="1"/>
</dbReference>
<evidence type="ECO:0000259" key="3">
    <source>
        <dbReference type="PROSITE" id="PS50076"/>
    </source>
</evidence>
<feature type="region of interest" description="Disordered" evidence="1">
    <location>
        <begin position="740"/>
        <end position="819"/>
    </location>
</feature>
<dbReference type="InterPro" id="IPR001623">
    <property type="entry name" value="DnaJ_domain"/>
</dbReference>
<feature type="domain" description="J" evidence="3">
    <location>
        <begin position="9"/>
        <end position="85"/>
    </location>
</feature>
<dbReference type="SMART" id="SM00271">
    <property type="entry name" value="DnaJ"/>
    <property type="match status" value="1"/>
</dbReference>
<dbReference type="PANTHER" id="PTHR44240">
    <property type="entry name" value="DNAJ DOMAIN (PROKARYOTIC HEAT SHOCK PROTEIN)-RELATED"/>
    <property type="match status" value="1"/>
</dbReference>
<feature type="compositionally biased region" description="Low complexity" evidence="1">
    <location>
        <begin position="669"/>
        <end position="683"/>
    </location>
</feature>
<protein>
    <submittedName>
        <fullName evidence="5">Uncharacterized protein LOC100199338 isoform X3</fullName>
    </submittedName>
</protein>
<feature type="compositionally biased region" description="Low complexity" evidence="1">
    <location>
        <begin position="340"/>
        <end position="357"/>
    </location>
</feature>
<dbReference type="SUPFAM" id="SSF46565">
    <property type="entry name" value="Chaperone J-domain"/>
    <property type="match status" value="1"/>
</dbReference>
<dbReference type="InterPro" id="IPR036869">
    <property type="entry name" value="J_dom_sf"/>
</dbReference>
<dbReference type="CDD" id="cd06257">
    <property type="entry name" value="DnaJ"/>
    <property type="match status" value="1"/>
</dbReference>
<dbReference type="InterPro" id="IPR015940">
    <property type="entry name" value="UBA"/>
</dbReference>
<dbReference type="PRINTS" id="PR00625">
    <property type="entry name" value="JDOMAIN"/>
</dbReference>
<dbReference type="RefSeq" id="XP_065659667.1">
    <property type="nucleotide sequence ID" value="XM_065803595.1"/>
</dbReference>
<evidence type="ECO:0000313" key="4">
    <source>
        <dbReference type="Proteomes" id="UP001652625"/>
    </source>
</evidence>
<sequence>MPKVVDKKKDYDVLGLASFADEDEVKKAFARLALKYHPDLHYTNKGKGETNQQCRMKFQEICRAYRKIMADENGVDQNSDSDEIFFTFLGRFLQERAPKNELYTLFTPNHKPQFQSDNEYRCLEDAIDEEGECELNKLVEILENRLQNGKSVPAGLTHDKLVRLKDDFIRQKEENRRLDQIPETQVKKLQSNCSMSKPKPKNRKQLLAEQRRREIEMAKIAKELEEKKKKDDEKEQIRKMQEIERQKILEEEIKKEEELKKKQFNEVKKKKEREDKEREQRSLKEKEKADHLKKSKEEEQMKKEEEKKRKAEEKSTKQKAVKDTKEIEEREKVNEKQKLQTKQRSQQYQQYQQQQQKYPREVPPRFLRQQQLKQTPRKDYEYSSNEIYCNIPQCEDDKDSETWDNDNNENLVVAPVIENSWGGLPASEDWDLELNKQETTDCVEIDSRSDTIESEHFNKKSENKPNTLIEHSTLHNSLIANSSISPFTTISTTNVSIAPCNVNTDSSWGASLTGSTWESTVKNILNFEVNDNIGLKEKMQKIDPKTLILDSTSFIQTSNPRVTSWAGLDSFEAGPSKIEENVVCYTEKKNMNMSDCLSNAIHCYNETEKVTQLSEQISLSSSLDTKIDSNLKVTGWLQSSNPSEDWELDKHEEDLGWTTVSLKAKKTAPPSVTSNTPTSSNQSKCEGVIATPNTANNNAWTNRALKQLLDMGFKRDHAEKALKNNNGIIESAVSDLLMGTESSEKQSVEKSSELENTNTLKLNRKQRRKLQQMSAEQCNDPVSNLSPKPVVQAESLSSTTKEPAKIKGDGLLPTPPPSHRLIPCESSVAIERTIARPLKSTDTKGAFQKVVTRPTVSTQENIITSTSLSSIGALRSISNDPNYSTASIGDESNNAILQPPVNPVLLAQVHLQKLGLNDSKSTPFPLVTTAESVTNNMIHHYLQQISQVSVPDVSAPKVSSVLFPHHHLSSSSHQMPTSSIHISGLIHQSPITVSSYSDGPQRSKLLQWTQSSSCAQSDSGTSPFCDDKPFQAVDPVSAKWGVIAAPRLSPTPAEFRPGVPWKSRTDTFDDNELKHENISQKKQVTRVINNSFSVTSNVTSSILVSTVNKHQPDHLSRRTPPGLQSELKDRSENQFCWLTLKGIASVVELSKIRQICSQFGTILHLRVIGDVIYVCFETSIQAHDACLSLNGKVVSNSQIVAEVSIESDFNQIISSPVHEINQPFSNMSSFGSAWTSAGEKIYTPPLSHMYSQQNFQPAYVSPNALMNGGFNQWTMGVPQPLYSNSNQLWTTAQQQSNLYQCYTPNNWHPATSSDITQIHPMFSADIDRYIPEIIVKCREPTS</sequence>
<dbReference type="PANTHER" id="PTHR44240:SF10">
    <property type="entry name" value="J DOMAIN-CONTAINING PROTEIN"/>
    <property type="match status" value="1"/>
</dbReference>
<evidence type="ECO:0000259" key="2">
    <source>
        <dbReference type="PROSITE" id="PS50030"/>
    </source>
</evidence>
<dbReference type="SUPFAM" id="SSF46934">
    <property type="entry name" value="UBA-like"/>
    <property type="match status" value="1"/>
</dbReference>
<feature type="region of interest" description="Disordered" evidence="1">
    <location>
        <begin position="260"/>
        <end position="379"/>
    </location>
</feature>
<gene>
    <name evidence="5" type="primary">LOC100199338</name>
</gene>
<dbReference type="SUPFAM" id="SSF54928">
    <property type="entry name" value="RNA-binding domain, RBD"/>
    <property type="match status" value="1"/>
</dbReference>